<sequence length="177" mass="17615">MSLRLRPGRRTLVVSSLGVAAAAAVLGYVLFTGDDTPRTSATKANDVSGRATACLAADSASSTGGDTVTGIWSAMQTAGTQHGTNVQQMIEPATTAEQAAPHLAGLLVQHCDLIVTVGAPFGRATTGIASAAPSVPIIAVDSTLSTSPTNVTLLAGPGAAARVSERVGALRRHAAGS</sequence>
<dbReference type="SUPFAM" id="SSF52467">
    <property type="entry name" value="DHS-like NAD/FAD-binding domain"/>
    <property type="match status" value="1"/>
</dbReference>
<evidence type="ECO:0000313" key="3">
    <source>
        <dbReference type="Proteomes" id="UP001212821"/>
    </source>
</evidence>
<feature type="transmembrane region" description="Helical" evidence="1">
    <location>
        <begin position="12"/>
        <end position="31"/>
    </location>
</feature>
<dbReference type="EMBL" id="CP115450">
    <property type="protein sequence ID" value="WBP91108.1"/>
    <property type="molecule type" value="Genomic_DNA"/>
</dbReference>
<dbReference type="InterPro" id="IPR029035">
    <property type="entry name" value="DHS-like_NAD/FAD-binding_dom"/>
</dbReference>
<keyword evidence="1" id="KW-0812">Transmembrane</keyword>
<accession>A0ABY7QEG4</accession>
<dbReference type="Proteomes" id="UP001212821">
    <property type="component" value="Chromosome"/>
</dbReference>
<name>A0ABY7QEG4_9ACTN</name>
<evidence type="ECO:0000313" key="2">
    <source>
        <dbReference type="EMBL" id="WBP91108.1"/>
    </source>
</evidence>
<keyword evidence="1" id="KW-1133">Transmembrane helix</keyword>
<protein>
    <recommendedName>
        <fullName evidence="4">BMP family ABC transporter substrate-binding protein</fullName>
    </recommendedName>
</protein>
<evidence type="ECO:0000256" key="1">
    <source>
        <dbReference type="SAM" id="Phobius"/>
    </source>
</evidence>
<evidence type="ECO:0008006" key="4">
    <source>
        <dbReference type="Google" id="ProtNLM"/>
    </source>
</evidence>
<proteinExistence type="predicted"/>
<reference evidence="3" key="1">
    <citation type="submission" date="2022-12" db="EMBL/GenBank/DDBJ databases">
        <authorList>
            <person name="Mo P."/>
        </authorList>
    </citation>
    <scope>NUCLEOTIDE SEQUENCE [LARGE SCALE GENOMIC DNA]</scope>
    <source>
        <strain evidence="3">HUAS 3-15</strain>
    </source>
</reference>
<keyword evidence="3" id="KW-1185">Reference proteome</keyword>
<dbReference type="Gene3D" id="3.40.50.2300">
    <property type="match status" value="1"/>
</dbReference>
<organism evidence="2 3">
    <name type="scientific">Kitasatospora cathayae</name>
    <dbReference type="NCBI Taxonomy" id="3004092"/>
    <lineage>
        <taxon>Bacteria</taxon>
        <taxon>Bacillati</taxon>
        <taxon>Actinomycetota</taxon>
        <taxon>Actinomycetes</taxon>
        <taxon>Kitasatosporales</taxon>
        <taxon>Streptomycetaceae</taxon>
        <taxon>Kitasatospora</taxon>
    </lineage>
</organism>
<keyword evidence="1" id="KW-0472">Membrane</keyword>
<gene>
    <name evidence="2" type="ORF">O1G21_38030</name>
</gene>
<dbReference type="RefSeq" id="WP_270150275.1">
    <property type="nucleotide sequence ID" value="NZ_CP115450.1"/>
</dbReference>